<dbReference type="FunFam" id="3.40.50.980:FF:000001">
    <property type="entry name" value="Non-ribosomal peptide synthetase"/>
    <property type="match status" value="1"/>
</dbReference>
<dbReference type="InterPro" id="IPR000873">
    <property type="entry name" value="AMP-dep_synth/lig_dom"/>
</dbReference>
<dbReference type="GO" id="GO:0017000">
    <property type="term" value="P:antibiotic biosynthetic process"/>
    <property type="evidence" value="ECO:0007669"/>
    <property type="project" value="UniProtKB-KW"/>
</dbReference>
<dbReference type="SUPFAM" id="SSF47336">
    <property type="entry name" value="ACP-like"/>
    <property type="match status" value="1"/>
</dbReference>
<feature type="domain" description="Carrier" evidence="8">
    <location>
        <begin position="457"/>
        <end position="531"/>
    </location>
</feature>
<dbReference type="GO" id="GO:0005524">
    <property type="term" value="F:ATP binding"/>
    <property type="evidence" value="ECO:0007669"/>
    <property type="project" value="UniProtKB-KW"/>
</dbReference>
<dbReference type="NCBIfam" id="TIGR01733">
    <property type="entry name" value="AA-adenyl-dom"/>
    <property type="match status" value="1"/>
</dbReference>
<dbReference type="Proteomes" id="UP000195217">
    <property type="component" value="Unassembled WGS sequence"/>
</dbReference>
<accession>A0A9X6IV75</accession>
<keyword evidence="7" id="KW-0045">Antibiotic biosynthesis</keyword>
<dbReference type="PROSITE" id="PS50075">
    <property type="entry name" value="CARRIER"/>
    <property type="match status" value="1"/>
</dbReference>
<evidence type="ECO:0000256" key="4">
    <source>
        <dbReference type="ARBA" id="ARBA00022553"/>
    </source>
</evidence>
<dbReference type="GO" id="GO:0008610">
    <property type="term" value="P:lipid biosynthetic process"/>
    <property type="evidence" value="ECO:0007669"/>
    <property type="project" value="UniProtKB-ARBA"/>
</dbReference>
<dbReference type="InterPro" id="IPR010071">
    <property type="entry name" value="AA_adenyl_dom"/>
</dbReference>
<dbReference type="InterPro" id="IPR045851">
    <property type="entry name" value="AMP-bd_C_sf"/>
</dbReference>
<dbReference type="AlphaFoldDB" id="A0A9X6IV75"/>
<dbReference type="NCBIfam" id="TIGR01720">
    <property type="entry name" value="NRPS-para261"/>
    <property type="match status" value="1"/>
</dbReference>
<dbReference type="Pfam" id="PF13193">
    <property type="entry name" value="AMP-binding_C"/>
    <property type="match status" value="1"/>
</dbReference>
<dbReference type="FunFam" id="2.30.38.10:FF:000001">
    <property type="entry name" value="Non-ribosomal peptide synthetase PvdI"/>
    <property type="match status" value="1"/>
</dbReference>
<dbReference type="InterPro" id="IPR001242">
    <property type="entry name" value="Condensation_dom"/>
</dbReference>
<reference evidence="9 10" key="1">
    <citation type="submission" date="2016-10" db="EMBL/GenBank/DDBJ databases">
        <title>Comparative genomics of Bacillus thuringiensis reveals a path to pathogens against multiple invertebrate hosts.</title>
        <authorList>
            <person name="Zheng J."/>
            <person name="Gao Q."/>
            <person name="Liu H."/>
            <person name="Peng D."/>
            <person name="Ruan L."/>
            <person name="Sun M."/>
        </authorList>
    </citation>
    <scope>NUCLEOTIDE SEQUENCE [LARGE SCALE GENOMIC DNA]</scope>
    <source>
        <strain evidence="9">BGSC 4M3</strain>
    </source>
</reference>
<dbReference type="InterPro" id="IPR009081">
    <property type="entry name" value="PP-bd_ACP"/>
</dbReference>
<dbReference type="SUPFAM" id="SSF56801">
    <property type="entry name" value="Acetyl-CoA synthetase-like"/>
    <property type="match status" value="1"/>
</dbReference>
<dbReference type="InterPro" id="IPR020845">
    <property type="entry name" value="AMP-binding_CS"/>
</dbReference>
<comment type="caution">
    <text evidence="9">The sequence shown here is derived from an EMBL/GenBank/DDBJ whole genome shotgun (WGS) entry which is preliminary data.</text>
</comment>
<keyword evidence="4" id="KW-0597">Phosphoprotein</keyword>
<dbReference type="CDD" id="cd19534">
    <property type="entry name" value="E_NRPS"/>
    <property type="match status" value="1"/>
</dbReference>
<keyword evidence="6" id="KW-0067">ATP-binding</keyword>
<gene>
    <name evidence="9" type="ORF">BK761_12630</name>
</gene>
<name>A0A9X6IV75_BACUD</name>
<dbReference type="Gene3D" id="2.30.38.10">
    <property type="entry name" value="Luciferase, Domain 3"/>
    <property type="match status" value="1"/>
</dbReference>
<dbReference type="Gene3D" id="3.40.50.980">
    <property type="match status" value="2"/>
</dbReference>
<sequence length="1000" mass="114113">LIQQGVGTDMLVGIMVRPSFDLLIGMLGILKAGGAYVPIDSQYPDSRIEYMLKDSAVPFLLTQSVLKERIDSYSGKVIYLDKGMEGEHTTNPPSVAEGHHLAYMIYTSGSTGEPKGVLIEQHSVLNLWQWFERTYHVAPGDAILHMTNSAFDVSVEETLIPLMSGAVVIIAEEQVVFQKETLIDFLNEHKIRIAQFVPATLRVLLAGQTKKAKNLEVVICGGEKLDPQLANQITSQGYHLYNHYGPTEATVDTLVWSCLPDRGVIKLGAPIDNTKVYVLDEERNPVPSGIPGELYIGGAGIARGYLNRPDQTDRAFVPDPFEQNGRLYKTGDLVKWHRDQTIEYLGRLDKQIKIRGMRIEPGEITAKLLELDEIENGYVVAHHDEEGQVNLCAYIVWKKESEPQKIRRKLAQALPEYMIPVHFMTIDELPLTPNGKVSEQLLPIPEKETETVEAYVPPCTEIEKLLTDIWQEVLGIERVSIKGSFFDYGGDSIKAIQISSQLRKYRLKLETKYLFTHATIQEVAIYIEPLKKQIDQRQISGEILLSPIQNWFFSKNFVNPHHYNQAETLYKAEGFDPEAVELALDKLIEHHDVLRAVFVKNPQQMVQINRKAYTADFYTLEVMNLRNKNNWRELAENHIDSIQGELDIENGPLIKASIFQTNKGGHLVIVIHHLIIDGVSWGILLEDLETAYEQAVSGEKIKLPEKTNSYKEWTTELWNYAKEEVVNEKAYWEDVENRLVVPSSLAVRQSINQKRWYSKQLVRQLNKEKTDLLLKQAHRAYNTEINEILLAAFALAMKEQFGIEELPLDLEGHGRETFSEDVDVSRTIGWFTSVFPVVLEAGREEKLGTAIKSVKDQLRRIPQKGMGYGLLYCKELHTIEERPSPPVSFNYLGQFELHENEGQSLHLGNSNSLENERTHMLDLNLAVINGVLEINLEYHEREFDRNEIEQLLNVYTETLEKMVDHCIDKEDDGEKTLSDFDDQRLTDEELDHIYELLEDM</sequence>
<dbReference type="PANTHER" id="PTHR45398">
    <property type="match status" value="1"/>
</dbReference>
<keyword evidence="5" id="KW-0547">Nucleotide-binding</keyword>
<comment type="similarity">
    <text evidence="2">Belongs to the ATP-dependent AMP-binding enzyme family.</text>
</comment>
<dbReference type="Gene3D" id="3.30.559.10">
    <property type="entry name" value="Chloramphenicol acetyltransferase-like domain"/>
    <property type="match status" value="1"/>
</dbReference>
<feature type="non-terminal residue" evidence="9">
    <location>
        <position position="1"/>
    </location>
</feature>
<dbReference type="EMBL" id="NFEA01000034">
    <property type="protein sequence ID" value="OTZ33682.1"/>
    <property type="molecule type" value="Genomic_DNA"/>
</dbReference>
<dbReference type="InterPro" id="IPR010060">
    <property type="entry name" value="NRPS_synth"/>
</dbReference>
<dbReference type="InterPro" id="IPR036736">
    <property type="entry name" value="ACP-like_sf"/>
</dbReference>
<dbReference type="Gene3D" id="1.10.1200.10">
    <property type="entry name" value="ACP-like"/>
    <property type="match status" value="1"/>
</dbReference>
<keyword evidence="3" id="KW-0596">Phosphopantetheine</keyword>
<evidence type="ECO:0000256" key="2">
    <source>
        <dbReference type="ARBA" id="ARBA00006432"/>
    </source>
</evidence>
<evidence type="ECO:0000313" key="10">
    <source>
        <dbReference type="Proteomes" id="UP000195217"/>
    </source>
</evidence>
<dbReference type="PANTHER" id="PTHR45398:SF1">
    <property type="entry name" value="ENZYME, PUTATIVE (JCVI)-RELATED"/>
    <property type="match status" value="1"/>
</dbReference>
<evidence type="ECO:0000256" key="5">
    <source>
        <dbReference type="ARBA" id="ARBA00022741"/>
    </source>
</evidence>
<evidence type="ECO:0000256" key="6">
    <source>
        <dbReference type="ARBA" id="ARBA00022840"/>
    </source>
</evidence>
<dbReference type="FunFam" id="1.10.1200.10:FF:000005">
    <property type="entry name" value="Nonribosomal peptide synthetase 1"/>
    <property type="match status" value="1"/>
</dbReference>
<dbReference type="PROSITE" id="PS00455">
    <property type="entry name" value="AMP_BINDING"/>
    <property type="match status" value="1"/>
</dbReference>
<evidence type="ECO:0000256" key="3">
    <source>
        <dbReference type="ARBA" id="ARBA00022450"/>
    </source>
</evidence>
<evidence type="ECO:0000256" key="1">
    <source>
        <dbReference type="ARBA" id="ARBA00001957"/>
    </source>
</evidence>
<evidence type="ECO:0000313" key="9">
    <source>
        <dbReference type="EMBL" id="OTZ33682.1"/>
    </source>
</evidence>
<proteinExistence type="inferred from homology"/>
<dbReference type="CDD" id="cd05930">
    <property type="entry name" value="A_NRPS"/>
    <property type="match status" value="1"/>
</dbReference>
<dbReference type="Pfam" id="PF00501">
    <property type="entry name" value="AMP-binding"/>
    <property type="match status" value="1"/>
</dbReference>
<dbReference type="Pfam" id="PF00668">
    <property type="entry name" value="Condensation"/>
    <property type="match status" value="1"/>
</dbReference>
<comment type="cofactor">
    <cofactor evidence="1">
        <name>pantetheine 4'-phosphate</name>
        <dbReference type="ChEBI" id="CHEBI:47942"/>
    </cofactor>
</comment>
<dbReference type="GO" id="GO:0003824">
    <property type="term" value="F:catalytic activity"/>
    <property type="evidence" value="ECO:0007669"/>
    <property type="project" value="InterPro"/>
</dbReference>
<organism evidence="9 10">
    <name type="scientific">Bacillus thuringiensis subsp. darmstadiensis</name>
    <dbReference type="NCBI Taxonomy" id="132264"/>
    <lineage>
        <taxon>Bacteria</taxon>
        <taxon>Bacillati</taxon>
        <taxon>Bacillota</taxon>
        <taxon>Bacilli</taxon>
        <taxon>Bacillales</taxon>
        <taxon>Bacillaceae</taxon>
        <taxon>Bacillus</taxon>
        <taxon>Bacillus cereus group</taxon>
    </lineage>
</organism>
<evidence type="ECO:0000256" key="7">
    <source>
        <dbReference type="ARBA" id="ARBA00023194"/>
    </source>
</evidence>
<dbReference type="InterPro" id="IPR006162">
    <property type="entry name" value="Ppantetheine_attach_site"/>
</dbReference>
<dbReference type="Gene3D" id="3.30.300.30">
    <property type="match status" value="1"/>
</dbReference>
<dbReference type="InterPro" id="IPR025110">
    <property type="entry name" value="AMP-bd_C"/>
</dbReference>
<dbReference type="InterPro" id="IPR023213">
    <property type="entry name" value="CAT-like_dom_sf"/>
</dbReference>
<evidence type="ECO:0000259" key="8">
    <source>
        <dbReference type="PROSITE" id="PS50075"/>
    </source>
</evidence>
<dbReference type="Pfam" id="PF00550">
    <property type="entry name" value="PP-binding"/>
    <property type="match status" value="1"/>
</dbReference>
<protein>
    <submittedName>
        <fullName evidence="9">Non-ribosomal peptide synthetase</fullName>
    </submittedName>
</protein>
<dbReference type="PROSITE" id="PS00012">
    <property type="entry name" value="PHOSPHOPANTETHEINE"/>
    <property type="match status" value="1"/>
</dbReference>
<dbReference type="SUPFAM" id="SSF52777">
    <property type="entry name" value="CoA-dependent acyltransferases"/>
    <property type="match status" value="2"/>
</dbReference>
<dbReference type="Gene3D" id="3.30.559.30">
    <property type="entry name" value="Nonribosomal peptide synthetase, condensation domain"/>
    <property type="match status" value="1"/>
</dbReference>